<dbReference type="Proteomes" id="UP000070700">
    <property type="component" value="Unassembled WGS sequence"/>
</dbReference>
<dbReference type="GO" id="GO:0008265">
    <property type="term" value="F:molybdenum cofactor sulfurtransferase activity"/>
    <property type="evidence" value="ECO:0007669"/>
    <property type="project" value="TreeGrafter"/>
</dbReference>
<dbReference type="GeneID" id="28826971"/>
<dbReference type="InterPro" id="IPR015424">
    <property type="entry name" value="PyrdxlP-dep_Trfase"/>
</dbReference>
<keyword evidence="3" id="KW-0808">Transferase</keyword>
<dbReference type="InterPro" id="IPR015422">
    <property type="entry name" value="PyrdxlP-dep_Trfase_small"/>
</dbReference>
<dbReference type="STRING" id="149040.A0A132B650"/>
<dbReference type="InterPro" id="IPR000192">
    <property type="entry name" value="Aminotrans_V_dom"/>
</dbReference>
<dbReference type="EMBL" id="KQ947438">
    <property type="protein sequence ID" value="KUJ07885.1"/>
    <property type="molecule type" value="Genomic_DNA"/>
</dbReference>
<evidence type="ECO:0000259" key="2">
    <source>
        <dbReference type="Pfam" id="PF00266"/>
    </source>
</evidence>
<dbReference type="PANTHER" id="PTHR14237:SF80">
    <property type="entry name" value="MOLYBDENUM COFACTOR SULFURASE"/>
    <property type="match status" value="1"/>
</dbReference>
<dbReference type="OrthoDB" id="10264306at2759"/>
<dbReference type="GO" id="GO:0043545">
    <property type="term" value="P:molybdopterin cofactor metabolic process"/>
    <property type="evidence" value="ECO:0007669"/>
    <property type="project" value="TreeGrafter"/>
</dbReference>
<protein>
    <submittedName>
        <fullName evidence="3">PLP-dependent transferase</fullName>
    </submittedName>
</protein>
<proteinExistence type="predicted"/>
<feature type="compositionally biased region" description="Polar residues" evidence="1">
    <location>
        <begin position="496"/>
        <end position="516"/>
    </location>
</feature>
<evidence type="ECO:0000313" key="3">
    <source>
        <dbReference type="EMBL" id="KUJ07885.1"/>
    </source>
</evidence>
<dbReference type="SUPFAM" id="SSF53383">
    <property type="entry name" value="PLP-dependent transferases"/>
    <property type="match status" value="1"/>
</dbReference>
<dbReference type="InterPro" id="IPR015421">
    <property type="entry name" value="PyrdxlP-dep_Trfase_major"/>
</dbReference>
<organism evidence="3 4">
    <name type="scientific">Mollisia scopiformis</name>
    <name type="common">Conifer needle endophyte fungus</name>
    <name type="synonym">Phialocephala scopiformis</name>
    <dbReference type="NCBI Taxonomy" id="149040"/>
    <lineage>
        <taxon>Eukaryota</taxon>
        <taxon>Fungi</taxon>
        <taxon>Dikarya</taxon>
        <taxon>Ascomycota</taxon>
        <taxon>Pezizomycotina</taxon>
        <taxon>Leotiomycetes</taxon>
        <taxon>Helotiales</taxon>
        <taxon>Mollisiaceae</taxon>
        <taxon>Mollisia</taxon>
    </lineage>
</organism>
<name>A0A132B650_MOLSC</name>
<gene>
    <name evidence="3" type="ORF">LY89DRAFT_702279</name>
</gene>
<feature type="region of interest" description="Disordered" evidence="1">
    <location>
        <begin position="493"/>
        <end position="529"/>
    </location>
</feature>
<feature type="domain" description="Aminotransferase class V" evidence="2">
    <location>
        <begin position="23"/>
        <end position="469"/>
    </location>
</feature>
<dbReference type="Pfam" id="PF00266">
    <property type="entry name" value="Aminotran_5"/>
    <property type="match status" value="1"/>
</dbReference>
<dbReference type="KEGG" id="psco:LY89DRAFT_702279"/>
<evidence type="ECO:0000313" key="4">
    <source>
        <dbReference type="Proteomes" id="UP000070700"/>
    </source>
</evidence>
<dbReference type="Gene3D" id="3.40.640.10">
    <property type="entry name" value="Type I PLP-dependent aspartate aminotransferase-like (Major domain)"/>
    <property type="match status" value="1"/>
</dbReference>
<dbReference type="AlphaFoldDB" id="A0A132B650"/>
<dbReference type="RefSeq" id="XP_018062240.1">
    <property type="nucleotide sequence ID" value="XM_018217245.1"/>
</dbReference>
<dbReference type="InParanoid" id="A0A132B650"/>
<keyword evidence="4" id="KW-1185">Reference proteome</keyword>
<dbReference type="PANTHER" id="PTHR14237">
    <property type="entry name" value="MOLYBDOPTERIN COFACTOR SULFURASE MOSC"/>
    <property type="match status" value="1"/>
</dbReference>
<dbReference type="Gene3D" id="3.90.1150.10">
    <property type="entry name" value="Aspartate Aminotransferase, domain 1"/>
    <property type="match status" value="1"/>
</dbReference>
<reference evidence="3 4" key="1">
    <citation type="submission" date="2015-10" db="EMBL/GenBank/DDBJ databases">
        <title>Full genome of DAOMC 229536 Phialocephala scopiformis, a fungal endophyte of spruce producing the potent anti-insectan compound rugulosin.</title>
        <authorList>
            <consortium name="DOE Joint Genome Institute"/>
            <person name="Walker A.K."/>
            <person name="Frasz S.L."/>
            <person name="Seifert K.A."/>
            <person name="Miller J.D."/>
            <person name="Mondo S.J."/>
            <person name="Labutti K."/>
            <person name="Lipzen A."/>
            <person name="Dockter R."/>
            <person name="Kennedy M."/>
            <person name="Grigoriev I.V."/>
            <person name="Spatafora J.W."/>
        </authorList>
    </citation>
    <scope>NUCLEOTIDE SEQUENCE [LARGE SCALE GENOMIC DNA]</scope>
    <source>
        <strain evidence="3 4">CBS 120377</strain>
    </source>
</reference>
<sequence length="586" mass="64694">MAYNSDVDEFQATEYPMLEGKTYLDHGGATIYAKSLIETVSADLISNLYGNPHSASDPAMLSGQLVDETREKTLRFFGADPEHFDLIFVANATAAIKLVMESFKDIGNAAKADDASSDGAFRYFYHVDCHNSVIGVRETTDNNFHCFPSDAEVEEWVDGRGKQARRNRLGLFAYPGQSNMTGRRLPLSWPGRLRRSTHDAHQDTFTLFDAAALATTAPLNNVFADPDSAPDFTALSFYKIFGYPDLGGLIVRKSSGNILRWGRNYFGGGTVEVVVVMGNKPWYEGRKTLHSSLEDGTLPFHSIIALNAEIDTHDRLYGPEPMKRISKHATFLGKKLYDAMSSLVYSTGVPVVKIYNDNPEFLYGNPSLQGATVAFNVRTPQGAYIPYTSVVESLANEKKIFVRAGTLCNPGGIATYLGYDPIHIKKLWEDGHRCSSAATTCSEVLGNRPTGVVRVSLGAMTTMANVDRFIDFLKEEFMSGALGTYDRNRSFPPSYVSDSRPATRTPSVDTTATNYESYRPTAPSRRAPIPIPTAQQTEAIRADFESILSFQQTVEPEVFEVETEKKGLKNLWKSKTRKHSSVSVGA</sequence>
<evidence type="ECO:0000256" key="1">
    <source>
        <dbReference type="SAM" id="MobiDB-lite"/>
    </source>
</evidence>
<accession>A0A132B650</accession>